<gene>
    <name evidence="8" type="ORF">CLOSYM_04330</name>
</gene>
<evidence type="ECO:0000256" key="3">
    <source>
        <dbReference type="ARBA" id="ARBA00022475"/>
    </source>
</evidence>
<organism evidence="8 9">
    <name type="scientific">[Clostridium] symbiosum ATCC 14940</name>
    <dbReference type="NCBI Taxonomy" id="411472"/>
    <lineage>
        <taxon>Bacteria</taxon>
        <taxon>Bacillati</taxon>
        <taxon>Bacillota</taxon>
        <taxon>Clostridia</taxon>
        <taxon>Lachnospirales</taxon>
        <taxon>Lachnospiraceae</taxon>
        <taxon>Otoolea</taxon>
    </lineage>
</organism>
<keyword evidence="6 7" id="KW-0472">Membrane</keyword>
<accession>A0ABC9TRV0</accession>
<dbReference type="EMBL" id="AWSU01000344">
    <property type="protein sequence ID" value="ERI74072.1"/>
    <property type="molecule type" value="Genomic_DNA"/>
</dbReference>
<dbReference type="Pfam" id="PF01313">
    <property type="entry name" value="Bac_export_3"/>
    <property type="match status" value="1"/>
</dbReference>
<dbReference type="RefSeq" id="WP_021641547.1">
    <property type="nucleotide sequence ID" value="NZ_KE992859.1"/>
</dbReference>
<keyword evidence="8" id="KW-0282">Flagellum</keyword>
<evidence type="ECO:0000256" key="7">
    <source>
        <dbReference type="SAM" id="Phobius"/>
    </source>
</evidence>
<dbReference type="PANTHER" id="PTHR34040:SF2">
    <property type="entry name" value="FLAGELLAR BIOSYNTHETIC PROTEIN FLIQ"/>
    <property type="match status" value="1"/>
</dbReference>
<dbReference type="GO" id="GO:0005886">
    <property type="term" value="C:plasma membrane"/>
    <property type="evidence" value="ECO:0007669"/>
    <property type="project" value="UniProtKB-SubCell"/>
</dbReference>
<sequence>MTTGQLLDIFREFFLLAVRIGGPILLGSMLLGVIIAIFQAATQIHEQTVTFVPKLAAISLFLLFQGGNMLETLQDFTKKLFSMI</sequence>
<dbReference type="Proteomes" id="UP000016491">
    <property type="component" value="Unassembled WGS sequence"/>
</dbReference>
<dbReference type="PRINTS" id="PR00952">
    <property type="entry name" value="TYPE3IMQPROT"/>
</dbReference>
<comment type="similarity">
    <text evidence="2">Belongs to the FliQ/MopD/SpaQ family.</text>
</comment>
<dbReference type="PANTHER" id="PTHR34040">
    <property type="entry name" value="FLAGELLAR BIOSYNTHETIC PROTEIN FLIQ"/>
    <property type="match status" value="1"/>
</dbReference>
<dbReference type="PIRSF" id="PIRSF004669">
    <property type="entry name" value="FliQ"/>
    <property type="match status" value="1"/>
</dbReference>
<dbReference type="InterPro" id="IPR002191">
    <property type="entry name" value="Bac_export_3"/>
</dbReference>
<evidence type="ECO:0000256" key="6">
    <source>
        <dbReference type="ARBA" id="ARBA00023136"/>
    </source>
</evidence>
<evidence type="ECO:0000313" key="9">
    <source>
        <dbReference type="Proteomes" id="UP000016491"/>
    </source>
</evidence>
<keyword evidence="3" id="KW-1003">Cell membrane</keyword>
<reference evidence="8 9" key="1">
    <citation type="submission" date="2013-07" db="EMBL/GenBank/DDBJ databases">
        <authorList>
            <person name="Weinstock G."/>
            <person name="Sodergren E."/>
            <person name="Wylie T."/>
            <person name="Fulton L."/>
            <person name="Fulton R."/>
            <person name="Fronick C."/>
            <person name="O'Laughlin M."/>
            <person name="Godfrey J."/>
            <person name="Miner T."/>
            <person name="Herter B."/>
            <person name="Appelbaum E."/>
            <person name="Cordes M."/>
            <person name="Lek S."/>
            <person name="Wollam A."/>
            <person name="Pepin K.H."/>
            <person name="Palsikar V.B."/>
            <person name="Mitreva M."/>
            <person name="Wilson R.K."/>
        </authorList>
    </citation>
    <scope>NUCLEOTIDE SEQUENCE [LARGE SCALE GENOMIC DNA]</scope>
    <source>
        <strain evidence="8 9">ATCC 14940</strain>
    </source>
</reference>
<evidence type="ECO:0000256" key="2">
    <source>
        <dbReference type="ARBA" id="ARBA00006156"/>
    </source>
</evidence>
<keyword evidence="8" id="KW-0966">Cell projection</keyword>
<protein>
    <submittedName>
        <fullName evidence="8">Flagellar biosynthetic protein FliQ</fullName>
    </submittedName>
</protein>
<evidence type="ECO:0000256" key="4">
    <source>
        <dbReference type="ARBA" id="ARBA00022692"/>
    </source>
</evidence>
<feature type="transmembrane region" description="Helical" evidence="7">
    <location>
        <begin position="12"/>
        <end position="39"/>
    </location>
</feature>
<evidence type="ECO:0000313" key="8">
    <source>
        <dbReference type="EMBL" id="ERI74072.1"/>
    </source>
</evidence>
<comment type="caution">
    <text evidence="8">The sequence shown here is derived from an EMBL/GenBank/DDBJ whole genome shotgun (WGS) entry which is preliminary data.</text>
</comment>
<keyword evidence="4 7" id="KW-0812">Transmembrane</keyword>
<proteinExistence type="inferred from homology"/>
<name>A0ABC9TRV0_CLOSY</name>
<evidence type="ECO:0000256" key="1">
    <source>
        <dbReference type="ARBA" id="ARBA00004651"/>
    </source>
</evidence>
<keyword evidence="5 7" id="KW-1133">Transmembrane helix</keyword>
<evidence type="ECO:0000256" key="5">
    <source>
        <dbReference type="ARBA" id="ARBA00022989"/>
    </source>
</evidence>
<keyword evidence="8" id="KW-0969">Cilium</keyword>
<dbReference type="AlphaFoldDB" id="A0ABC9TRV0"/>
<comment type="subcellular location">
    <subcellularLocation>
        <location evidence="1">Cell membrane</location>
        <topology evidence="1">Multi-pass membrane protein</topology>
    </subcellularLocation>
</comment>